<evidence type="ECO:0000256" key="1">
    <source>
        <dbReference type="SAM" id="MobiDB-lite"/>
    </source>
</evidence>
<dbReference type="PANTHER" id="PTHR36102">
    <property type="entry name" value="CHROMOSOME 10, WHOLE GENOME SHOTGUN SEQUENCE"/>
    <property type="match status" value="1"/>
</dbReference>
<dbReference type="EMBL" id="MSZS01000002">
    <property type="protein sequence ID" value="PKX96281.1"/>
    <property type="molecule type" value="Genomic_DNA"/>
</dbReference>
<dbReference type="STRING" id="1392255.A0A2I1CF97"/>
<dbReference type="VEuPathDB" id="FungiDB:P174DRAFT_457091"/>
<evidence type="ECO:0000259" key="3">
    <source>
        <dbReference type="Pfam" id="PF11001"/>
    </source>
</evidence>
<dbReference type="GeneID" id="36536825"/>
<dbReference type="Proteomes" id="UP000234474">
    <property type="component" value="Unassembled WGS sequence"/>
</dbReference>
<organism evidence="4 5">
    <name type="scientific">Aspergillus novofumigatus (strain IBT 16806)</name>
    <dbReference type="NCBI Taxonomy" id="1392255"/>
    <lineage>
        <taxon>Eukaryota</taxon>
        <taxon>Fungi</taxon>
        <taxon>Dikarya</taxon>
        <taxon>Ascomycota</taxon>
        <taxon>Pezizomycotina</taxon>
        <taxon>Eurotiomycetes</taxon>
        <taxon>Eurotiomycetidae</taxon>
        <taxon>Eurotiales</taxon>
        <taxon>Aspergillaceae</taxon>
        <taxon>Aspergillus</taxon>
        <taxon>Aspergillus subgen. Fumigati</taxon>
    </lineage>
</organism>
<feature type="region of interest" description="Disordered" evidence="1">
    <location>
        <begin position="104"/>
        <end position="141"/>
    </location>
</feature>
<keyword evidence="5" id="KW-1185">Reference proteome</keyword>
<feature type="domain" description="Subtelomeric hrmA-associated cluster protein AFUB-079030/YDR124W-like helical bundle" evidence="3">
    <location>
        <begin position="275"/>
        <end position="371"/>
    </location>
</feature>
<dbReference type="PANTHER" id="PTHR36102:SF5">
    <property type="entry name" value="YDR124W-LIKE HELICAL BUNDLE DOMAIN-CONTAINING PROTEIN"/>
    <property type="match status" value="1"/>
</dbReference>
<keyword evidence="2" id="KW-0812">Transmembrane</keyword>
<proteinExistence type="predicted"/>
<dbReference type="RefSeq" id="XP_024684876.1">
    <property type="nucleotide sequence ID" value="XM_024829499.1"/>
</dbReference>
<dbReference type="Pfam" id="PF11001">
    <property type="entry name" value="AFUB_07903_YDR124W_hel"/>
    <property type="match status" value="1"/>
</dbReference>
<evidence type="ECO:0000313" key="5">
    <source>
        <dbReference type="Proteomes" id="UP000234474"/>
    </source>
</evidence>
<feature type="transmembrane region" description="Helical" evidence="2">
    <location>
        <begin position="12"/>
        <end position="31"/>
    </location>
</feature>
<sequence>MDSNHRARFCFYLDILISILGLSYYCILYPFKASSTLRLFKCQTKANQWYLLTMTPPDLDLCSLITISDHLILILLEEQRSSRQYTIAGHLHVLSTIYSQPSVTVPPEKHPTQDYPNNTPTKPTVPLAPAPRVGSSKRPASCMQDKVNDWDNVSPMGLSMHSSINIPYAHYAIIYLNNIGRLKVMESPSIQEKNKTIFTTEVCERFLEILSAKVGYQPPMVQRLSAAGATAYSYDPQQPLSNLNSLANSMYGVPPSIPFSVPVEEMPSYGSVHMVRLKISDTPRVAKAFIKFIKPGKQVKHPYNRGKPPAGARPALLTDLEYLSLLIHIICKLRRFGITIDQLQEIAHDCKQRLSDPNKLQILDEVFEVRRIKECYKRGEVNANKIVYIKEKDGDSNVDLDQKHEQEDDNADEVLPILYSKINSTSLMLSSVKHIGMWLSFSKTPQDNQTFFPTTSKTPVITALVSPNETPAAFNYITQAPITSSTLDTSPSHAMSQATMLYQLPRSLTSHPQEMPHIAHSLPNLP</sequence>
<evidence type="ECO:0000313" key="4">
    <source>
        <dbReference type="EMBL" id="PKX96281.1"/>
    </source>
</evidence>
<dbReference type="AlphaFoldDB" id="A0A2I1CF97"/>
<dbReference type="InterPro" id="IPR047092">
    <property type="entry name" value="AFUB_07903/YDR124W-like_hel"/>
</dbReference>
<dbReference type="InterPro" id="IPR021264">
    <property type="entry name" value="AFUB_079030/YDR124W-like"/>
</dbReference>
<protein>
    <recommendedName>
        <fullName evidence="3">Subtelomeric hrmA-associated cluster protein AFUB-079030/YDR124W-like helical bundle domain-containing protein</fullName>
    </recommendedName>
</protein>
<dbReference type="OrthoDB" id="5338458at2759"/>
<gene>
    <name evidence="4" type="ORF">P174DRAFT_457091</name>
</gene>
<reference evidence="5" key="1">
    <citation type="journal article" date="2018" name="Proc. Natl. Acad. Sci. U.S.A.">
        <title>Linking secondary metabolites to gene clusters through genome sequencing of six diverse Aspergillus species.</title>
        <authorList>
            <person name="Kaerboelling I."/>
            <person name="Vesth T.C."/>
            <person name="Frisvad J.C."/>
            <person name="Nybo J.L."/>
            <person name="Theobald S."/>
            <person name="Kuo A."/>
            <person name="Bowyer P."/>
            <person name="Matsuda Y."/>
            <person name="Mondo S."/>
            <person name="Lyhne E.K."/>
            <person name="Kogle M.E."/>
            <person name="Clum A."/>
            <person name="Lipzen A."/>
            <person name="Salamov A."/>
            <person name="Ngan C.Y."/>
            <person name="Daum C."/>
            <person name="Chiniquy J."/>
            <person name="Barry K."/>
            <person name="LaButti K."/>
            <person name="Haridas S."/>
            <person name="Simmons B.A."/>
            <person name="Magnuson J.K."/>
            <person name="Mortensen U.H."/>
            <person name="Larsen T.O."/>
            <person name="Grigoriev I.V."/>
            <person name="Baker S.E."/>
            <person name="Andersen M.R."/>
        </authorList>
    </citation>
    <scope>NUCLEOTIDE SEQUENCE [LARGE SCALE GENOMIC DNA]</scope>
    <source>
        <strain evidence="5">IBT 16806</strain>
    </source>
</reference>
<name>A0A2I1CF97_ASPN1</name>
<keyword evidence="2" id="KW-1133">Transmembrane helix</keyword>
<evidence type="ECO:0000256" key="2">
    <source>
        <dbReference type="SAM" id="Phobius"/>
    </source>
</evidence>
<comment type="caution">
    <text evidence="4">The sequence shown here is derived from an EMBL/GenBank/DDBJ whole genome shotgun (WGS) entry which is preliminary data.</text>
</comment>
<keyword evidence="2" id="KW-0472">Membrane</keyword>
<accession>A0A2I1CF97</accession>